<sequence length="562" mass="61551">MPNVSLDQLGLNIPTITFQHGNKLVTRPITDHPPIIQNTVAGAIASINILNPGSSLAPPAVIDGVKMLPADGHVQMEAMAEYIFKMFQQGIGLLALQEVPKKGTANFISLTNKLRSLVGTSNLINVDDLANQWLQTGSHSFGTSILCNPRMFTVVKGCSPDLNNRVGCYDVLAANGDIIPVANIHGDFNQQAHTAHYIASFDGFCLGDANIAYHTYSPVFDPSSLQSVVQPEIEIEGISRKVNTLDFIQDTYSKKRAPAFTPDVNGITPAWKLQVPTGNDITSVPSVFQPVIIQVAAGEAASLLRDFASYLINNNKHHLFTSERHISGIDLKTQAPYVTANITIGNKEVYQEYQQFQFLEAQQKAALNSQVGPAQLEIPVSLGGDQAQRFEQDKQQVQRQFLESLATLNEKLETHAQEGSAADIKGRQLYQTLFTAQNVFFSQLTPELDETSINIHIANFRRVCENNVKDADKIMGHGWLYRIAEIAIKAVGGLFTAIGMVLGSIGGQGLLKAEHRQLYKDTFFTLNQTDLTKGLQTFKQEVLGNDENDPGLLDINNITPAK</sequence>
<evidence type="ECO:0000313" key="2">
    <source>
        <dbReference type="Proteomes" id="UP001139721"/>
    </source>
</evidence>
<dbReference type="RefSeq" id="WP_250422889.1">
    <property type="nucleotide sequence ID" value="NZ_JAJKBJ010000007.1"/>
</dbReference>
<dbReference type="SUPFAM" id="SSF56219">
    <property type="entry name" value="DNase I-like"/>
    <property type="match status" value="1"/>
</dbReference>
<comment type="caution">
    <text evidence="1">The sequence shown here is derived from an EMBL/GenBank/DDBJ whole genome shotgun (WGS) entry which is preliminary data.</text>
</comment>
<dbReference type="InterPro" id="IPR036691">
    <property type="entry name" value="Endo/exonu/phosph_ase_sf"/>
</dbReference>
<proteinExistence type="predicted"/>
<dbReference type="EMBL" id="JAJKBJ010000007">
    <property type="protein sequence ID" value="MCL9683917.1"/>
    <property type="molecule type" value="Genomic_DNA"/>
</dbReference>
<name>A0A9X2IC06_9GAMM</name>
<keyword evidence="2" id="KW-1185">Reference proteome</keyword>
<evidence type="ECO:0000313" key="1">
    <source>
        <dbReference type="EMBL" id="MCL9683917.1"/>
    </source>
</evidence>
<reference evidence="1" key="1">
    <citation type="submission" date="2021-11" db="EMBL/GenBank/DDBJ databases">
        <title>Legionella maioricencis sp. nov., a new species isolated from hot water samples in Mallorca.</title>
        <authorList>
            <person name="Crespi S."/>
            <person name="Drasar V."/>
            <person name="Salva-Serra F."/>
            <person name="Jaen-Luchoro D."/>
            <person name="Pineiro-Iglesias B."/>
            <person name="Aliaga F."/>
            <person name="Fernandez-Juarez V."/>
            <person name="Coll G."/>
            <person name="Moore E.R.B."/>
            <person name="Bennasar-Figueras A."/>
        </authorList>
    </citation>
    <scope>NUCLEOTIDE SEQUENCE</scope>
    <source>
        <strain evidence="1">HCPI-6</strain>
    </source>
</reference>
<dbReference type="Proteomes" id="UP001139721">
    <property type="component" value="Unassembled WGS sequence"/>
</dbReference>
<gene>
    <name evidence="1" type="ORF">LOX96_07420</name>
</gene>
<accession>A0A9X2IC06</accession>
<dbReference type="AlphaFoldDB" id="A0A9X2IC06"/>
<protein>
    <submittedName>
        <fullName evidence="1">Uncharacterized protein</fullName>
    </submittedName>
</protein>
<organism evidence="1 2">
    <name type="scientific">Legionella maioricensis</name>
    <dbReference type="NCBI Taxonomy" id="2896528"/>
    <lineage>
        <taxon>Bacteria</taxon>
        <taxon>Pseudomonadati</taxon>
        <taxon>Pseudomonadota</taxon>
        <taxon>Gammaproteobacteria</taxon>
        <taxon>Legionellales</taxon>
        <taxon>Legionellaceae</taxon>
        <taxon>Legionella</taxon>
    </lineage>
</organism>